<dbReference type="AlphaFoldDB" id="A0A3Q7JHQ1"/>
<dbReference type="Gramene" id="Solyc11g006115.1.1">
    <property type="protein sequence ID" value="Solyc11g006115.1.1"/>
    <property type="gene ID" value="Solyc11g006115.1"/>
</dbReference>
<dbReference type="GO" id="GO:0005524">
    <property type="term" value="F:ATP binding"/>
    <property type="evidence" value="ECO:0007669"/>
    <property type="project" value="UniProtKB-KW"/>
</dbReference>
<sequence>MEIVEVVSDQVAVTLSHATVLDESQSMREKSRIEKLQARQGLRFRSNGMRQTVHSILCLLSIFQDEKASFYQKFFVNTMVMGDEKRTFYAFNQIAQSPPFICVEEGVTFREVMKGWSFSICKKIVQMTGP</sequence>
<dbReference type="PANTHER" id="PTHR24423">
    <property type="entry name" value="TWO-COMPONENT SENSOR HISTIDINE KINASE"/>
    <property type="match status" value="1"/>
</dbReference>
<name>A0A3Q7JHQ1_SOLLC</name>
<dbReference type="EnsemblPlants" id="Solyc11g006115.1.1">
    <property type="protein sequence ID" value="Solyc11g006115.1.1"/>
    <property type="gene ID" value="Solyc11g006115.1"/>
</dbReference>
<protein>
    <submittedName>
        <fullName evidence="1">Uncharacterized protein</fullName>
    </submittedName>
</protein>
<reference evidence="1" key="2">
    <citation type="submission" date="2019-01" db="UniProtKB">
        <authorList>
            <consortium name="EnsemblPlants"/>
        </authorList>
    </citation>
    <scope>IDENTIFICATION</scope>
    <source>
        <strain evidence="1">cv. Heinz 1706</strain>
    </source>
</reference>
<dbReference type="GO" id="GO:0046872">
    <property type="term" value="F:metal ion binding"/>
    <property type="evidence" value="ECO:0007669"/>
    <property type="project" value="UniProtKB-KW"/>
</dbReference>
<organism evidence="1">
    <name type="scientific">Solanum lycopersicum</name>
    <name type="common">Tomato</name>
    <name type="synonym">Lycopersicon esculentum</name>
    <dbReference type="NCBI Taxonomy" id="4081"/>
    <lineage>
        <taxon>Eukaryota</taxon>
        <taxon>Viridiplantae</taxon>
        <taxon>Streptophyta</taxon>
        <taxon>Embryophyta</taxon>
        <taxon>Tracheophyta</taxon>
        <taxon>Spermatophyta</taxon>
        <taxon>Magnoliopsida</taxon>
        <taxon>eudicotyledons</taxon>
        <taxon>Gunneridae</taxon>
        <taxon>Pentapetalae</taxon>
        <taxon>asterids</taxon>
        <taxon>lamiids</taxon>
        <taxon>Solanales</taxon>
        <taxon>Solanaceae</taxon>
        <taxon>Solanoideae</taxon>
        <taxon>Solaneae</taxon>
        <taxon>Solanum</taxon>
        <taxon>Solanum subgen. Lycopersicon</taxon>
    </lineage>
</organism>
<keyword evidence="2" id="KW-1185">Reference proteome</keyword>
<dbReference type="InParanoid" id="A0A3Q7JHQ1"/>
<evidence type="ECO:0000313" key="1">
    <source>
        <dbReference type="EnsemblPlants" id="Solyc11g006115.1.1"/>
    </source>
</evidence>
<dbReference type="PANTHER" id="PTHR24423:SF629">
    <property type="entry name" value="PROTEIN EIN4"/>
    <property type="match status" value="1"/>
</dbReference>
<dbReference type="Proteomes" id="UP000004994">
    <property type="component" value="Chromosome 11"/>
</dbReference>
<accession>A0A3Q7JHQ1</accession>
<dbReference type="STRING" id="4081.A0A3Q7JHQ1"/>
<dbReference type="GO" id="GO:0016301">
    <property type="term" value="F:kinase activity"/>
    <property type="evidence" value="ECO:0007669"/>
    <property type="project" value="UniProtKB-KW"/>
</dbReference>
<reference evidence="1" key="1">
    <citation type="journal article" date="2012" name="Nature">
        <title>The tomato genome sequence provides insights into fleshy fruit evolution.</title>
        <authorList>
            <consortium name="Tomato Genome Consortium"/>
        </authorList>
    </citation>
    <scope>NUCLEOTIDE SEQUENCE [LARGE SCALE GENOMIC DNA]</scope>
    <source>
        <strain evidence="1">cv. Heinz 1706</strain>
    </source>
</reference>
<proteinExistence type="predicted"/>
<evidence type="ECO:0000313" key="2">
    <source>
        <dbReference type="Proteomes" id="UP000004994"/>
    </source>
</evidence>